<evidence type="ECO:0000313" key="2">
    <source>
        <dbReference type="Proteomes" id="UP000029640"/>
    </source>
</evidence>
<gene>
    <name evidence="1" type="ORF">HRUBRA_02255</name>
</gene>
<keyword evidence="2" id="KW-1185">Reference proteome</keyword>
<dbReference type="PATRIC" id="fig|1265313.6.peg.2226"/>
<dbReference type="Gene3D" id="3.40.50.150">
    <property type="entry name" value="Vaccinia Virus protein VP39"/>
    <property type="match status" value="1"/>
</dbReference>
<dbReference type="PANTHER" id="PTHR20974:SF0">
    <property type="entry name" value="UPF0585 PROTEIN CG18661"/>
    <property type="match status" value="1"/>
</dbReference>
<dbReference type="eggNOG" id="COG2890">
    <property type="taxonomic scope" value="Bacteria"/>
</dbReference>
<comment type="caution">
    <text evidence="1">The sequence shown here is derived from an EMBL/GenBank/DDBJ whole genome shotgun (WGS) entry which is preliminary data.</text>
</comment>
<reference evidence="1 2" key="1">
    <citation type="journal article" date="2014" name="Genome Announc.">
        <title>Genome Sequence of Gammaproteobacterial Pseudohaliea rubra Type Strain DSM 19751, Isolated from Coastal Seawater of the Mediterranean Sea.</title>
        <authorList>
            <person name="Spring S."/>
            <person name="Fiebig A."/>
            <person name="Riedel T."/>
            <person name="Goker M."/>
            <person name="Klenk H.P."/>
        </authorList>
    </citation>
    <scope>NUCLEOTIDE SEQUENCE [LARGE SCALE GENOMIC DNA]</scope>
    <source>
        <strain evidence="1 2">DSM 19751</strain>
    </source>
</reference>
<dbReference type="Pfam" id="PF06080">
    <property type="entry name" value="DUF938"/>
    <property type="match status" value="1"/>
</dbReference>
<proteinExistence type="predicted"/>
<dbReference type="InterPro" id="IPR029063">
    <property type="entry name" value="SAM-dependent_MTases_sf"/>
</dbReference>
<dbReference type="HOGENOM" id="CLU_067698_1_0_6"/>
<dbReference type="EMBL" id="AUVB01000066">
    <property type="protein sequence ID" value="KGE03158.1"/>
    <property type="molecule type" value="Genomic_DNA"/>
</dbReference>
<sequence>MELPFSQACENNRKPILAVLREAFADCRAALEIGAGTGQHATAFAPAMPWLRWQPTEHRDALAFLEPRCRAFPAANLEAPLALDVCERPWPVPVPDGVFTANTLHIMPWAATEALFEALADAAAGTVVAVYGPFNYDGRYTSQSNAQFDQWLAARSPHSAIRDFEAVDKLAAGAGFVLDGDHAMPANNRLLRWRRG</sequence>
<dbReference type="InterPro" id="IPR010342">
    <property type="entry name" value="DUF938"/>
</dbReference>
<dbReference type="PANTHER" id="PTHR20974">
    <property type="entry name" value="UPF0585 PROTEIN CG18661"/>
    <property type="match status" value="1"/>
</dbReference>
<dbReference type="RefSeq" id="WP_035517969.1">
    <property type="nucleotide sequence ID" value="NZ_KN234795.1"/>
</dbReference>
<dbReference type="SUPFAM" id="SSF53335">
    <property type="entry name" value="S-adenosyl-L-methionine-dependent methyltransferases"/>
    <property type="match status" value="1"/>
</dbReference>
<protein>
    <recommendedName>
        <fullName evidence="3">SAM-dependent methyltransferase</fullName>
    </recommendedName>
</protein>
<evidence type="ECO:0000313" key="1">
    <source>
        <dbReference type="EMBL" id="KGE03158.1"/>
    </source>
</evidence>
<dbReference type="STRING" id="1265313.HRUBRA_02255"/>
<accession>A0A095VPY5</accession>
<dbReference type="AlphaFoldDB" id="A0A095VPY5"/>
<name>A0A095VPY5_9GAMM</name>
<organism evidence="1 2">
    <name type="scientific">Pseudohaliea rubra DSM 19751</name>
    <dbReference type="NCBI Taxonomy" id="1265313"/>
    <lineage>
        <taxon>Bacteria</taxon>
        <taxon>Pseudomonadati</taxon>
        <taxon>Pseudomonadota</taxon>
        <taxon>Gammaproteobacteria</taxon>
        <taxon>Cellvibrionales</taxon>
        <taxon>Halieaceae</taxon>
        <taxon>Pseudohaliea</taxon>
    </lineage>
</organism>
<dbReference type="OrthoDB" id="5563826at2"/>
<dbReference type="Proteomes" id="UP000029640">
    <property type="component" value="Unassembled WGS sequence"/>
</dbReference>
<evidence type="ECO:0008006" key="3">
    <source>
        <dbReference type="Google" id="ProtNLM"/>
    </source>
</evidence>